<evidence type="ECO:0000313" key="2">
    <source>
        <dbReference type="EMBL" id="GAA2723356.1"/>
    </source>
</evidence>
<keyword evidence="3" id="KW-1185">Reference proteome</keyword>
<accession>A0ABP6GKR8</accession>
<proteinExistence type="predicted"/>
<sequence>MLMDGDRTLVEKLVEHFPELREIYEIHVENNGGLLAHVFFWDVTQEILQCYLGGPGELQDWRPVLDFLEEEYGKNDALAREVIVTSFIDNLPYSGQPGEDLSRHLGPRLAEVHRRLRHNSHGSGLSGQLR</sequence>
<evidence type="ECO:0000259" key="1">
    <source>
        <dbReference type="Pfam" id="PF24722"/>
    </source>
</evidence>
<evidence type="ECO:0000313" key="3">
    <source>
        <dbReference type="Proteomes" id="UP001501842"/>
    </source>
</evidence>
<dbReference type="InterPro" id="IPR056091">
    <property type="entry name" value="DUF7674"/>
</dbReference>
<reference evidence="3" key="1">
    <citation type="journal article" date="2019" name="Int. J. Syst. Evol. Microbiol.">
        <title>The Global Catalogue of Microorganisms (GCM) 10K type strain sequencing project: providing services to taxonomists for standard genome sequencing and annotation.</title>
        <authorList>
            <consortium name="The Broad Institute Genomics Platform"/>
            <consortium name="The Broad Institute Genome Sequencing Center for Infectious Disease"/>
            <person name="Wu L."/>
            <person name="Ma J."/>
        </authorList>
    </citation>
    <scope>NUCLEOTIDE SEQUENCE [LARGE SCALE GENOMIC DNA]</scope>
    <source>
        <strain evidence="3">JCM 8201</strain>
    </source>
</reference>
<protein>
    <recommendedName>
        <fullName evidence="1">DUF7674 domain-containing protein</fullName>
    </recommendedName>
</protein>
<gene>
    <name evidence="2" type="ORF">GCM10010439_18410</name>
</gene>
<organism evidence="2 3">
    <name type="scientific">Actinocorallia aurantiaca</name>
    <dbReference type="NCBI Taxonomy" id="46204"/>
    <lineage>
        <taxon>Bacteria</taxon>
        <taxon>Bacillati</taxon>
        <taxon>Actinomycetota</taxon>
        <taxon>Actinomycetes</taxon>
        <taxon>Streptosporangiales</taxon>
        <taxon>Thermomonosporaceae</taxon>
        <taxon>Actinocorallia</taxon>
    </lineage>
</organism>
<feature type="domain" description="DUF7674" evidence="1">
    <location>
        <begin position="11"/>
        <end position="115"/>
    </location>
</feature>
<dbReference type="EMBL" id="BAAATZ010000006">
    <property type="protein sequence ID" value="GAA2723356.1"/>
    <property type="molecule type" value="Genomic_DNA"/>
</dbReference>
<dbReference type="Pfam" id="PF24722">
    <property type="entry name" value="DUF7674"/>
    <property type="match status" value="1"/>
</dbReference>
<name>A0ABP6GKR8_9ACTN</name>
<dbReference type="Proteomes" id="UP001501842">
    <property type="component" value="Unassembled WGS sequence"/>
</dbReference>
<comment type="caution">
    <text evidence="2">The sequence shown here is derived from an EMBL/GenBank/DDBJ whole genome shotgun (WGS) entry which is preliminary data.</text>
</comment>